<dbReference type="CDD" id="cd04179">
    <property type="entry name" value="DPM_DPG-synthase_like"/>
    <property type="match status" value="1"/>
</dbReference>
<protein>
    <submittedName>
        <fullName evidence="2">Glycosyltransferase family 2 protein</fullName>
    </submittedName>
</protein>
<dbReference type="SUPFAM" id="SSF53448">
    <property type="entry name" value="Nucleotide-diphospho-sugar transferases"/>
    <property type="match status" value="1"/>
</dbReference>
<gene>
    <name evidence="2" type="ORF">COU19_00520</name>
</gene>
<dbReference type="PANTHER" id="PTHR48090:SF7">
    <property type="entry name" value="RFBJ PROTEIN"/>
    <property type="match status" value="1"/>
</dbReference>
<dbReference type="GO" id="GO:0016740">
    <property type="term" value="F:transferase activity"/>
    <property type="evidence" value="ECO:0007669"/>
    <property type="project" value="UniProtKB-KW"/>
</dbReference>
<dbReference type="InterPro" id="IPR029044">
    <property type="entry name" value="Nucleotide-diphossugar_trans"/>
</dbReference>
<evidence type="ECO:0000313" key="3">
    <source>
        <dbReference type="Proteomes" id="UP000230179"/>
    </source>
</evidence>
<dbReference type="Gene3D" id="3.90.550.10">
    <property type="entry name" value="Spore Coat Polysaccharide Biosynthesis Protein SpsA, Chain A"/>
    <property type="match status" value="1"/>
</dbReference>
<proteinExistence type="predicted"/>
<name>A0A2H0UAJ8_9BACT</name>
<dbReference type="Pfam" id="PF00535">
    <property type="entry name" value="Glycos_transf_2"/>
    <property type="match status" value="1"/>
</dbReference>
<organism evidence="2 3">
    <name type="scientific">Candidatus Kaiserbacteria bacterium CG10_big_fil_rev_8_21_14_0_10_56_12</name>
    <dbReference type="NCBI Taxonomy" id="1974611"/>
    <lineage>
        <taxon>Bacteria</taxon>
        <taxon>Candidatus Kaiseribacteriota</taxon>
    </lineage>
</organism>
<dbReference type="PANTHER" id="PTHR48090">
    <property type="entry name" value="UNDECAPRENYL-PHOSPHATE 4-DEOXY-4-FORMAMIDO-L-ARABINOSE TRANSFERASE-RELATED"/>
    <property type="match status" value="1"/>
</dbReference>
<keyword evidence="2" id="KW-0808">Transferase</keyword>
<dbReference type="Proteomes" id="UP000230179">
    <property type="component" value="Unassembled WGS sequence"/>
</dbReference>
<evidence type="ECO:0000259" key="1">
    <source>
        <dbReference type="Pfam" id="PF00535"/>
    </source>
</evidence>
<evidence type="ECO:0000313" key="2">
    <source>
        <dbReference type="EMBL" id="PIR83431.1"/>
    </source>
</evidence>
<dbReference type="InterPro" id="IPR050256">
    <property type="entry name" value="Glycosyltransferase_2"/>
</dbReference>
<comment type="caution">
    <text evidence="2">The sequence shown here is derived from an EMBL/GenBank/DDBJ whole genome shotgun (WGS) entry which is preliminary data.</text>
</comment>
<reference evidence="3" key="1">
    <citation type="submission" date="2017-09" db="EMBL/GenBank/DDBJ databases">
        <title>Depth-based differentiation of microbial function through sediment-hosted aquifers and enrichment of novel symbionts in the deep terrestrial subsurface.</title>
        <authorList>
            <person name="Probst A.J."/>
            <person name="Ladd B."/>
            <person name="Jarett J.K."/>
            <person name="Geller-Mcgrath D.E."/>
            <person name="Sieber C.M.K."/>
            <person name="Emerson J.B."/>
            <person name="Anantharaman K."/>
            <person name="Thomas B.C."/>
            <person name="Malmstrom R."/>
            <person name="Stieglmeier M."/>
            <person name="Klingl A."/>
            <person name="Woyke T."/>
            <person name="Ryan C.M."/>
            <person name="Banfield J.F."/>
        </authorList>
    </citation>
    <scope>NUCLEOTIDE SEQUENCE [LARGE SCALE GENOMIC DNA]</scope>
</reference>
<dbReference type="InterPro" id="IPR001173">
    <property type="entry name" value="Glyco_trans_2-like"/>
</dbReference>
<dbReference type="EMBL" id="PFBL01000004">
    <property type="protein sequence ID" value="PIR83431.1"/>
    <property type="molecule type" value="Genomic_DNA"/>
</dbReference>
<accession>A0A2H0UAJ8</accession>
<feature type="domain" description="Glycosyltransferase 2-like" evidence="1">
    <location>
        <begin position="8"/>
        <end position="171"/>
    </location>
</feature>
<sequence>MYLGKKISIVFPVYNEKENIRNAIEEFLAHPAVDEIIAVDNNSKDGSDVEIKNTSAVYVLETTQGYGAALRRGMSEATGDLIVTCEPDGTFRASDLDRLLVYSLDYDVVFGTRTARNPVWSDGDPGVNMDFALRMGNWSVAKLLEFLFNGPSLTDVGCTFKLIHRRAYEHIKDAFTVDGNWFSPEFMLRALEHKLSVVEIPVQYGARVGTSKITGKRSKAILLGLRMIRFIVVERIRSWMRPTATHSAHE</sequence>
<dbReference type="AlphaFoldDB" id="A0A2H0UAJ8"/>